<dbReference type="Proteomes" id="UP001549749">
    <property type="component" value="Unassembled WGS sequence"/>
</dbReference>
<evidence type="ECO:0000313" key="1">
    <source>
        <dbReference type="EMBL" id="MET6999476.1"/>
    </source>
</evidence>
<keyword evidence="2" id="KW-1185">Reference proteome</keyword>
<dbReference type="EMBL" id="JBEXAC010000002">
    <property type="protein sequence ID" value="MET6999476.1"/>
    <property type="molecule type" value="Genomic_DNA"/>
</dbReference>
<comment type="caution">
    <text evidence="1">The sequence shown here is derived from an EMBL/GenBank/DDBJ whole genome shotgun (WGS) entry which is preliminary data.</text>
</comment>
<reference evidence="1 2" key="1">
    <citation type="submission" date="2024-06" db="EMBL/GenBank/DDBJ databases">
        <title>Chitinophaga defluvii sp. nov., isolated from municipal sewage.</title>
        <authorList>
            <person name="Zhang L."/>
        </authorList>
    </citation>
    <scope>NUCLEOTIDE SEQUENCE [LARGE SCALE GENOMIC DNA]</scope>
    <source>
        <strain evidence="1 2">H8</strain>
    </source>
</reference>
<name>A0ABV2T916_9BACT</name>
<protein>
    <recommendedName>
        <fullName evidence="3">Flavoprotein</fullName>
    </recommendedName>
</protein>
<evidence type="ECO:0000313" key="2">
    <source>
        <dbReference type="Proteomes" id="UP001549749"/>
    </source>
</evidence>
<dbReference type="PROSITE" id="PS51257">
    <property type="entry name" value="PROKAR_LIPOPROTEIN"/>
    <property type="match status" value="1"/>
</dbReference>
<evidence type="ECO:0008006" key="3">
    <source>
        <dbReference type="Google" id="ProtNLM"/>
    </source>
</evidence>
<accession>A0ABV2T916</accession>
<gene>
    <name evidence="1" type="ORF">ABR189_18955</name>
</gene>
<organism evidence="1 2">
    <name type="scientific">Chitinophaga defluvii</name>
    <dbReference type="NCBI Taxonomy" id="3163343"/>
    <lineage>
        <taxon>Bacteria</taxon>
        <taxon>Pseudomonadati</taxon>
        <taxon>Bacteroidota</taxon>
        <taxon>Chitinophagia</taxon>
        <taxon>Chitinophagales</taxon>
        <taxon>Chitinophagaceae</taxon>
        <taxon>Chitinophaga</taxon>
    </lineage>
</organism>
<sequence length="200" mass="22120">MNRLSLVVLMTTVLFSCAPRKDTYRYHVTKANTANHQFKQLLIVSAGSMANRKVAQDLKYALDKSFRKIGVTTAYEHLGNAEFCTPENVKIAAGKYPHDAVFVITPLSVANAVMIPVYNHASTDFRTNELQSVQTTGRAIDVSYQTSTFSLFDDADYANPYWTANVDLSINLAAEKVYDKLAAGLLKTWKTEGIVAGSVR</sequence>
<dbReference type="RefSeq" id="WP_354662039.1">
    <property type="nucleotide sequence ID" value="NZ_JBEXAC010000002.1"/>
</dbReference>
<proteinExistence type="predicted"/>